<dbReference type="RefSeq" id="WP_166988953.1">
    <property type="nucleotide sequence ID" value="NZ_CP061169.1"/>
</dbReference>
<sequence length="203" mass="21738">MADQLKLGAETRESFGKGAARKLRAAGKIPAVVYGHGAAPLHLTLPGHETMLLLRRSNALIELDVEGKKHLSLVKDVQRDPVTQIIEHVDLIVIKKGERVDVEVPVHFEGESFSGTILMVEVNTVRLNVAATNIPQSLVFSIEGAVEGTQVLAGDIELPEGAELAEEADLFLAHITVPSAPSEEEEEAAEEAAAEAAESEPEE</sequence>
<dbReference type="GO" id="GO:0005840">
    <property type="term" value="C:ribosome"/>
    <property type="evidence" value="ECO:0007669"/>
    <property type="project" value="UniProtKB-KW"/>
</dbReference>
<organism evidence="9 10">
    <name type="scientific">Paramicrobacterium chengjingii</name>
    <dbReference type="NCBI Taxonomy" id="2769067"/>
    <lineage>
        <taxon>Bacteria</taxon>
        <taxon>Bacillati</taxon>
        <taxon>Actinomycetota</taxon>
        <taxon>Actinomycetes</taxon>
        <taxon>Micrococcales</taxon>
        <taxon>Microbacteriaceae</taxon>
        <taxon>Paramicrobacterium</taxon>
    </lineage>
</organism>
<evidence type="ECO:0000259" key="7">
    <source>
        <dbReference type="Pfam" id="PF01386"/>
    </source>
</evidence>
<feature type="domain" description="Large ribosomal subunit protein bL25 beta" evidence="8">
    <location>
        <begin position="100"/>
        <end position="178"/>
    </location>
</feature>
<comment type="subunit">
    <text evidence="5">Part of the 50S ribosomal subunit; part of the 5S rRNA/L5/L18/L25 subcomplex. Contacts the 5S rRNA. Binds to the 5S rRNA independently of L5 and L18.</text>
</comment>
<feature type="region of interest" description="Disordered" evidence="6">
    <location>
        <begin position="178"/>
        <end position="203"/>
    </location>
</feature>
<name>A0ABX6YL46_9MICO</name>
<dbReference type="InterPro" id="IPR020057">
    <property type="entry name" value="Ribosomal_bL25_b-dom"/>
</dbReference>
<evidence type="ECO:0000256" key="6">
    <source>
        <dbReference type="SAM" id="MobiDB-lite"/>
    </source>
</evidence>
<dbReference type="CDD" id="cd00495">
    <property type="entry name" value="Ribosomal_L25_TL5_CTC"/>
    <property type="match status" value="1"/>
</dbReference>
<reference evidence="9 10" key="1">
    <citation type="submission" date="2020-12" db="EMBL/GenBank/DDBJ databases">
        <title>Microbacterium sp. HY060.</title>
        <authorList>
            <person name="Zhou J."/>
        </authorList>
    </citation>
    <scope>NUCLEOTIDE SEQUENCE [LARGE SCALE GENOMIC DNA]</scope>
    <source>
        <strain evidence="9 10">HY60</strain>
    </source>
</reference>
<evidence type="ECO:0000313" key="9">
    <source>
        <dbReference type="EMBL" id="QPZ39508.1"/>
    </source>
</evidence>
<keyword evidence="10" id="KW-1185">Reference proteome</keyword>
<dbReference type="HAMAP" id="MF_01334">
    <property type="entry name" value="Ribosomal_bL25_CTC"/>
    <property type="match status" value="1"/>
</dbReference>
<dbReference type="SUPFAM" id="SSF50715">
    <property type="entry name" value="Ribosomal protein L25-like"/>
    <property type="match status" value="1"/>
</dbReference>
<feature type="domain" description="Large ribosomal subunit protein bL25 L25" evidence="7">
    <location>
        <begin position="8"/>
        <end position="91"/>
    </location>
</feature>
<dbReference type="PANTHER" id="PTHR33284:SF1">
    <property type="entry name" value="RIBOSOMAL PROTEIN L25_GLN-TRNA SYNTHETASE, ANTI-CODON-BINDING DOMAIN-CONTAINING PROTEIN"/>
    <property type="match status" value="1"/>
</dbReference>
<feature type="compositionally biased region" description="Acidic residues" evidence="6">
    <location>
        <begin position="182"/>
        <end position="203"/>
    </location>
</feature>
<evidence type="ECO:0000256" key="1">
    <source>
        <dbReference type="ARBA" id="ARBA00022730"/>
    </source>
</evidence>
<dbReference type="InterPro" id="IPR011035">
    <property type="entry name" value="Ribosomal_bL25/Gln-tRNA_synth"/>
</dbReference>
<evidence type="ECO:0000259" key="8">
    <source>
        <dbReference type="Pfam" id="PF14693"/>
    </source>
</evidence>
<dbReference type="Pfam" id="PF01386">
    <property type="entry name" value="Ribosomal_L25p"/>
    <property type="match status" value="1"/>
</dbReference>
<keyword evidence="1 5" id="KW-0699">rRNA-binding</keyword>
<accession>A0ABX6YL46</accession>
<gene>
    <name evidence="5" type="primary">rplY</name>
    <name evidence="5" type="synonym">ctc</name>
    <name evidence="9" type="ORF">HCR76_05480</name>
</gene>
<dbReference type="InterPro" id="IPR020930">
    <property type="entry name" value="Ribosomal_uL5_bac-type"/>
</dbReference>
<dbReference type="Gene3D" id="2.40.240.10">
    <property type="entry name" value="Ribosomal Protein L25, Chain P"/>
    <property type="match status" value="1"/>
</dbReference>
<comment type="similarity">
    <text evidence="5">Belongs to the bacterial ribosomal protein bL25 family. CTC subfamily.</text>
</comment>
<dbReference type="InterPro" id="IPR029751">
    <property type="entry name" value="Ribosomal_L25_dom"/>
</dbReference>
<dbReference type="Gene3D" id="2.170.120.20">
    <property type="entry name" value="Ribosomal protein L25, beta domain"/>
    <property type="match status" value="1"/>
</dbReference>
<keyword evidence="2 5" id="KW-0694">RNA-binding</keyword>
<proteinExistence type="inferred from homology"/>
<evidence type="ECO:0000256" key="3">
    <source>
        <dbReference type="ARBA" id="ARBA00022980"/>
    </source>
</evidence>
<evidence type="ECO:0000256" key="2">
    <source>
        <dbReference type="ARBA" id="ARBA00022884"/>
    </source>
</evidence>
<keyword evidence="4 5" id="KW-0687">Ribonucleoprotein</keyword>
<dbReference type="NCBIfam" id="NF004131">
    <property type="entry name" value="PRK05618.2-1"/>
    <property type="match status" value="1"/>
</dbReference>
<dbReference type="Proteomes" id="UP000662814">
    <property type="component" value="Chromosome"/>
</dbReference>
<comment type="function">
    <text evidence="5">This is one of the proteins that binds to the 5S RNA in the ribosome where it forms part of the central protuberance.</text>
</comment>
<evidence type="ECO:0000256" key="5">
    <source>
        <dbReference type="HAMAP-Rule" id="MF_01334"/>
    </source>
</evidence>
<dbReference type="PANTHER" id="PTHR33284">
    <property type="entry name" value="RIBOSOMAL PROTEIN L25/GLN-TRNA SYNTHETASE, ANTI-CODON-BINDING DOMAIN-CONTAINING PROTEIN"/>
    <property type="match status" value="1"/>
</dbReference>
<dbReference type="InterPro" id="IPR037121">
    <property type="entry name" value="Ribosomal_bL25_C"/>
</dbReference>
<dbReference type="NCBIfam" id="TIGR00731">
    <property type="entry name" value="bL25_bact_ctc"/>
    <property type="match status" value="1"/>
</dbReference>
<protein>
    <recommendedName>
        <fullName evidence="5">Large ribosomal subunit protein bL25</fullName>
    </recommendedName>
    <alternativeName>
        <fullName evidence="5">General stress protein CTC</fullName>
    </alternativeName>
</protein>
<dbReference type="InterPro" id="IPR001021">
    <property type="entry name" value="Ribosomal_bL25_long"/>
</dbReference>
<evidence type="ECO:0000256" key="4">
    <source>
        <dbReference type="ARBA" id="ARBA00023274"/>
    </source>
</evidence>
<dbReference type="EMBL" id="CP061169">
    <property type="protein sequence ID" value="QPZ39508.1"/>
    <property type="molecule type" value="Genomic_DNA"/>
</dbReference>
<evidence type="ECO:0000313" key="10">
    <source>
        <dbReference type="Proteomes" id="UP000662814"/>
    </source>
</evidence>
<keyword evidence="3 5" id="KW-0689">Ribosomal protein</keyword>
<dbReference type="Pfam" id="PF14693">
    <property type="entry name" value="Ribosomal_TL5_C"/>
    <property type="match status" value="1"/>
</dbReference>
<dbReference type="InterPro" id="IPR020056">
    <property type="entry name" value="Rbsml_bL25/Gln-tRNA_synth_N"/>
</dbReference>